<dbReference type="Proteomes" id="UP001500279">
    <property type="component" value="Unassembled WGS sequence"/>
</dbReference>
<dbReference type="Gene3D" id="3.30.1490.300">
    <property type="match status" value="1"/>
</dbReference>
<dbReference type="PANTHER" id="PTHR32432:SF3">
    <property type="entry name" value="ETHANOLAMINE UTILIZATION PROTEIN EUTJ"/>
    <property type="match status" value="1"/>
</dbReference>
<dbReference type="CDD" id="cd24049">
    <property type="entry name" value="ASKHA_NBD_PilM"/>
    <property type="match status" value="1"/>
</dbReference>
<reference evidence="2" key="1">
    <citation type="journal article" date="2019" name="Int. J. Syst. Evol. Microbiol.">
        <title>The Global Catalogue of Microorganisms (GCM) 10K type strain sequencing project: providing services to taxonomists for standard genome sequencing and annotation.</title>
        <authorList>
            <consortium name="The Broad Institute Genomics Platform"/>
            <consortium name="The Broad Institute Genome Sequencing Center for Infectious Disease"/>
            <person name="Wu L."/>
            <person name="Ma J."/>
        </authorList>
    </citation>
    <scope>NUCLEOTIDE SEQUENCE [LARGE SCALE GENOMIC DNA]</scope>
    <source>
        <strain evidence="2">JCM 15503</strain>
    </source>
</reference>
<dbReference type="Gene3D" id="3.30.420.40">
    <property type="match status" value="2"/>
</dbReference>
<accession>A0ABP3VHS8</accession>
<dbReference type="PIRSF" id="PIRSF019169">
    <property type="entry name" value="PilM"/>
    <property type="match status" value="1"/>
</dbReference>
<dbReference type="EMBL" id="BAAAEW010000022">
    <property type="protein sequence ID" value="GAA0755567.1"/>
    <property type="molecule type" value="Genomic_DNA"/>
</dbReference>
<proteinExistence type="predicted"/>
<keyword evidence="2" id="KW-1185">Reference proteome</keyword>
<dbReference type="PANTHER" id="PTHR32432">
    <property type="entry name" value="CELL DIVISION PROTEIN FTSA-RELATED"/>
    <property type="match status" value="1"/>
</dbReference>
<dbReference type="SUPFAM" id="SSF53067">
    <property type="entry name" value="Actin-like ATPase domain"/>
    <property type="match status" value="2"/>
</dbReference>
<dbReference type="InterPro" id="IPR005883">
    <property type="entry name" value="PilM"/>
</dbReference>
<protein>
    <submittedName>
        <fullName evidence="1">Pilus assembly protein PilM</fullName>
    </submittedName>
</protein>
<comment type="caution">
    <text evidence="1">The sequence shown here is derived from an EMBL/GenBank/DDBJ whole genome shotgun (WGS) entry which is preliminary data.</text>
</comment>
<dbReference type="Pfam" id="PF11104">
    <property type="entry name" value="PilM_2"/>
    <property type="match status" value="1"/>
</dbReference>
<evidence type="ECO:0000313" key="1">
    <source>
        <dbReference type="EMBL" id="GAA0755567.1"/>
    </source>
</evidence>
<dbReference type="NCBIfam" id="TIGR01175">
    <property type="entry name" value="pilM"/>
    <property type="match status" value="1"/>
</dbReference>
<organism evidence="1 2">
    <name type="scientific">Ideonella azotifigens</name>
    <dbReference type="NCBI Taxonomy" id="513160"/>
    <lineage>
        <taxon>Bacteria</taxon>
        <taxon>Pseudomonadati</taxon>
        <taxon>Pseudomonadota</taxon>
        <taxon>Betaproteobacteria</taxon>
        <taxon>Burkholderiales</taxon>
        <taxon>Sphaerotilaceae</taxon>
        <taxon>Ideonella</taxon>
    </lineage>
</organism>
<sequence length="374" mass="41093">MLTLRPFTVSLEPSPVGFLDRFLGQKHPQMMGLDISSSSVKLVELGQSSSGELVLERLSSEPFEKGWIVDGQIEKFDEVADAVRRVVARSGTRTRHVVMAMPAAAVITKRIVLPAGLREEEMELQVETEAHQYIPFSLDEVSLDFCVIGPNSNSAGDVDVLIAASRKDRVQDRQGLAEAAGLTPVVLDIESHASRLAMTRLVAALPDQGKDALVALFEIGADTTSLKVLREDELLYDRDQSFGGAQLTQLISRQYGFSYEEAEQKKLSGDLPEDYGPTLLTPFVDSLAHEIGRALQYFFTSTPHHKVHYVMLAGGAASMTGLRERVKDVTGFASRVVNPFENMKLGPAVREAKLKREAPSYLTACGLAMRRFVQ</sequence>
<dbReference type="InterPro" id="IPR043129">
    <property type="entry name" value="ATPase_NBD"/>
</dbReference>
<gene>
    <name evidence="1" type="ORF">GCM10009107_33180</name>
</gene>
<name>A0ABP3VHS8_9BURK</name>
<dbReference type="InterPro" id="IPR050696">
    <property type="entry name" value="FtsA/MreB"/>
</dbReference>
<evidence type="ECO:0000313" key="2">
    <source>
        <dbReference type="Proteomes" id="UP001500279"/>
    </source>
</evidence>